<dbReference type="EMBL" id="CP009515">
    <property type="protein sequence ID" value="AKB76301.1"/>
    <property type="molecule type" value="Genomic_DNA"/>
</dbReference>
<dbReference type="Proteomes" id="UP000033072">
    <property type="component" value="Chromosome"/>
</dbReference>
<gene>
    <name evidence="2" type="ORF">MSLAZ_3040</name>
</gene>
<evidence type="ECO:0000313" key="2">
    <source>
        <dbReference type="EMBL" id="AKB76301.1"/>
    </source>
</evidence>
<dbReference type="HOGENOM" id="CLU_131311_0_0_2"/>
<organism evidence="2 3">
    <name type="scientific">Methanosarcina lacustris Z-7289</name>
    <dbReference type="NCBI Taxonomy" id="1434111"/>
    <lineage>
        <taxon>Archaea</taxon>
        <taxon>Methanobacteriati</taxon>
        <taxon>Methanobacteriota</taxon>
        <taxon>Stenosarchaea group</taxon>
        <taxon>Methanomicrobia</taxon>
        <taxon>Methanosarcinales</taxon>
        <taxon>Methanosarcinaceae</taxon>
        <taxon>Methanosarcina</taxon>
    </lineage>
</organism>
<name>A0A0E3S716_9EURY</name>
<keyword evidence="1" id="KW-1133">Transmembrane helix</keyword>
<evidence type="ECO:0000313" key="3">
    <source>
        <dbReference type="Proteomes" id="UP000033072"/>
    </source>
</evidence>
<dbReference type="AlphaFoldDB" id="A0A0E3S716"/>
<keyword evidence="3" id="KW-1185">Reference proteome</keyword>
<reference evidence="2 3" key="1">
    <citation type="submission" date="2014-07" db="EMBL/GenBank/DDBJ databases">
        <title>Methanogenic archaea and the global carbon cycle.</title>
        <authorList>
            <person name="Henriksen J.R."/>
            <person name="Luke J."/>
            <person name="Reinhart S."/>
            <person name="Benedict M.N."/>
            <person name="Youngblut N.D."/>
            <person name="Metcalf M.E."/>
            <person name="Whitaker R.J."/>
            <person name="Metcalf W.W."/>
        </authorList>
    </citation>
    <scope>NUCLEOTIDE SEQUENCE [LARGE SCALE GENOMIC DNA]</scope>
    <source>
        <strain evidence="2 3">Z-7289</strain>
    </source>
</reference>
<feature type="transmembrane region" description="Helical" evidence="1">
    <location>
        <begin position="6"/>
        <end position="26"/>
    </location>
</feature>
<accession>A0A0E3S716</accession>
<dbReference type="KEGG" id="mls:MSLAZ_3040"/>
<sequence>MAQLLWGIIAAVMILSIALVLFLFLLPADSTSRLDNSDGGDVEISEPECEALADSRVYEKPGLFFGVPLFIVIGRVSGIHESVFSIAYGGGKTVVLYRGICLVSKGDRLKITGKWRGGKQFGIQGNVVVADRVENVSSGIVFEKA</sequence>
<protein>
    <submittedName>
        <fullName evidence="2">Uncharacterized protein</fullName>
    </submittedName>
</protein>
<evidence type="ECO:0000256" key="1">
    <source>
        <dbReference type="SAM" id="Phobius"/>
    </source>
</evidence>
<dbReference type="PATRIC" id="fig|1434111.4.peg.4013"/>
<keyword evidence="1" id="KW-0472">Membrane</keyword>
<keyword evidence="1" id="KW-0812">Transmembrane</keyword>
<proteinExistence type="predicted"/>